<organism evidence="5 6">
    <name type="scientific">Cylicocyclus nassatus</name>
    <name type="common">Nematode worm</name>
    <dbReference type="NCBI Taxonomy" id="53992"/>
    <lineage>
        <taxon>Eukaryota</taxon>
        <taxon>Metazoa</taxon>
        <taxon>Ecdysozoa</taxon>
        <taxon>Nematoda</taxon>
        <taxon>Chromadorea</taxon>
        <taxon>Rhabditida</taxon>
        <taxon>Rhabditina</taxon>
        <taxon>Rhabditomorpha</taxon>
        <taxon>Strongyloidea</taxon>
        <taxon>Strongylidae</taxon>
        <taxon>Cylicocyclus</taxon>
    </lineage>
</organism>
<dbReference type="InterPro" id="IPR051697">
    <property type="entry name" value="Patched_domain-protein"/>
</dbReference>
<accession>A0AA36MEG3</accession>
<keyword evidence="6" id="KW-1185">Reference proteome</keyword>
<dbReference type="GO" id="GO:0018996">
    <property type="term" value="P:molting cycle, collagen and cuticulin-based cuticle"/>
    <property type="evidence" value="ECO:0007669"/>
    <property type="project" value="TreeGrafter"/>
</dbReference>
<dbReference type="PANTHER" id="PTHR10796:SF112">
    <property type="entry name" value="PATCHED-RELATED PROTEIN 18"/>
    <property type="match status" value="1"/>
</dbReference>
<evidence type="ECO:0000313" key="5">
    <source>
        <dbReference type="EMBL" id="CAJ0606457.1"/>
    </source>
</evidence>
<protein>
    <recommendedName>
        <fullName evidence="4">SSD domain-containing protein</fullName>
    </recommendedName>
</protein>
<keyword evidence="3" id="KW-1133">Transmembrane helix</keyword>
<evidence type="ECO:0000256" key="2">
    <source>
        <dbReference type="SAM" id="MobiDB-lite"/>
    </source>
</evidence>
<proteinExistence type="inferred from homology"/>
<dbReference type="GO" id="GO:0030659">
    <property type="term" value="C:cytoplasmic vesicle membrane"/>
    <property type="evidence" value="ECO:0007669"/>
    <property type="project" value="TreeGrafter"/>
</dbReference>
<feature type="region of interest" description="Disordered" evidence="2">
    <location>
        <begin position="327"/>
        <end position="376"/>
    </location>
</feature>
<sequence length="485" mass="54076">MTIWKTKTRRGEPVRKSESLLQHRGQERSRSRSRSPSHSPRREPGEKEKPSESSVDPSLLAEVIRELAVVRAQEPSRAPADPSQDPSPNINDPHTRALTVLKLILGIAKGHNVNRRFSCDDDNDTQAFAVPRTYRPALQLLHQLTVALSPTRVFSPTQLGHSDLVAIDAFLHDDLFGHIRSIFTKEIQGHLNGLVELTAQATSYLQELAHRPQPNPDALLDRMADLFHYIHNINYRRQAISTQLTAILFTPVDELQRKLNLLATYGVTLEKIVSNNYAAAAAVAQMVKAHDTYRDILKEHLMTRNVGQGRSVVPSATAQKVVQQAIAAPPQSEAKAKPPQAEPQSTTSNPQQSSSQQSLDETAQLTSASTAHFDPEPRSFASRETFCVFISVAVIYDYLYQILFFSAVLTLGGQREPRRGNAYLCCLTVPPKSKTVKEEKPYWILRAVSKLLDFVLDSWVDFSVSVWSKVIVGGELQVDNECVLL</sequence>
<dbReference type="EMBL" id="CATQJL010000316">
    <property type="protein sequence ID" value="CAJ0606457.1"/>
    <property type="molecule type" value="Genomic_DNA"/>
</dbReference>
<dbReference type="PROSITE" id="PS50156">
    <property type="entry name" value="SSD"/>
    <property type="match status" value="1"/>
</dbReference>
<keyword evidence="3" id="KW-0812">Transmembrane</keyword>
<dbReference type="Proteomes" id="UP001176961">
    <property type="component" value="Unassembled WGS sequence"/>
</dbReference>
<reference evidence="5" key="1">
    <citation type="submission" date="2023-07" db="EMBL/GenBank/DDBJ databases">
        <authorList>
            <consortium name="CYATHOMIX"/>
        </authorList>
    </citation>
    <scope>NUCLEOTIDE SEQUENCE</scope>
    <source>
        <strain evidence="5">N/A</strain>
    </source>
</reference>
<dbReference type="AlphaFoldDB" id="A0AA36MEG3"/>
<feature type="domain" description="SSD" evidence="4">
    <location>
        <begin position="384"/>
        <end position="411"/>
    </location>
</feature>
<feature type="compositionally biased region" description="Basic and acidic residues" evidence="2">
    <location>
        <begin position="40"/>
        <end position="51"/>
    </location>
</feature>
<feature type="compositionally biased region" description="Low complexity" evidence="2">
    <location>
        <begin position="343"/>
        <end position="358"/>
    </location>
</feature>
<name>A0AA36MEG3_CYLNA</name>
<evidence type="ECO:0000259" key="4">
    <source>
        <dbReference type="PROSITE" id="PS50156"/>
    </source>
</evidence>
<keyword evidence="3" id="KW-0472">Membrane</keyword>
<evidence type="ECO:0000256" key="1">
    <source>
        <dbReference type="ARBA" id="ARBA00005585"/>
    </source>
</evidence>
<feature type="region of interest" description="Disordered" evidence="2">
    <location>
        <begin position="1"/>
        <end position="58"/>
    </location>
</feature>
<evidence type="ECO:0000256" key="3">
    <source>
        <dbReference type="SAM" id="Phobius"/>
    </source>
</evidence>
<comment type="caution">
    <text evidence="5">The sequence shown here is derived from an EMBL/GenBank/DDBJ whole genome shotgun (WGS) entry which is preliminary data.</text>
</comment>
<feature type="region of interest" description="Disordered" evidence="2">
    <location>
        <begin position="72"/>
        <end position="93"/>
    </location>
</feature>
<dbReference type="GO" id="GO:0006897">
    <property type="term" value="P:endocytosis"/>
    <property type="evidence" value="ECO:0007669"/>
    <property type="project" value="TreeGrafter"/>
</dbReference>
<feature type="compositionally biased region" description="Basic and acidic residues" evidence="2">
    <location>
        <begin position="9"/>
        <end position="18"/>
    </location>
</feature>
<comment type="similarity">
    <text evidence="1">Belongs to the patched family.</text>
</comment>
<dbReference type="PANTHER" id="PTHR10796">
    <property type="entry name" value="PATCHED-RELATED"/>
    <property type="match status" value="1"/>
</dbReference>
<gene>
    <name evidence="5" type="ORF">CYNAS_LOCUS18440</name>
</gene>
<feature type="transmembrane region" description="Helical" evidence="3">
    <location>
        <begin position="388"/>
        <end position="411"/>
    </location>
</feature>
<dbReference type="InterPro" id="IPR053958">
    <property type="entry name" value="HMGCR/SNAP/NPC1-like_SSD"/>
</dbReference>
<evidence type="ECO:0000313" key="6">
    <source>
        <dbReference type="Proteomes" id="UP001176961"/>
    </source>
</evidence>
<dbReference type="InterPro" id="IPR000731">
    <property type="entry name" value="SSD"/>
</dbReference>
<feature type="compositionally biased region" description="Polar residues" evidence="2">
    <location>
        <begin position="359"/>
        <end position="370"/>
    </location>
</feature>
<dbReference type="Pfam" id="PF12349">
    <property type="entry name" value="Sterol-sensing"/>
    <property type="match status" value="1"/>
</dbReference>
<dbReference type="GO" id="GO:0005886">
    <property type="term" value="C:plasma membrane"/>
    <property type="evidence" value="ECO:0007669"/>
    <property type="project" value="TreeGrafter"/>
</dbReference>